<dbReference type="AlphaFoldDB" id="A0A9P4JSY5"/>
<reference evidence="2" key="1">
    <citation type="journal article" date="2020" name="Stud. Mycol.">
        <title>101 Dothideomycetes genomes: a test case for predicting lifestyles and emergence of pathogens.</title>
        <authorList>
            <person name="Haridas S."/>
            <person name="Albert R."/>
            <person name="Binder M."/>
            <person name="Bloem J."/>
            <person name="Labutti K."/>
            <person name="Salamov A."/>
            <person name="Andreopoulos B."/>
            <person name="Baker S."/>
            <person name="Barry K."/>
            <person name="Bills G."/>
            <person name="Bluhm B."/>
            <person name="Cannon C."/>
            <person name="Castanera R."/>
            <person name="Culley D."/>
            <person name="Daum C."/>
            <person name="Ezra D."/>
            <person name="Gonzalez J."/>
            <person name="Henrissat B."/>
            <person name="Kuo A."/>
            <person name="Liang C."/>
            <person name="Lipzen A."/>
            <person name="Lutzoni F."/>
            <person name="Magnuson J."/>
            <person name="Mondo S."/>
            <person name="Nolan M."/>
            <person name="Ohm R."/>
            <person name="Pangilinan J."/>
            <person name="Park H.-J."/>
            <person name="Ramirez L."/>
            <person name="Alfaro M."/>
            <person name="Sun H."/>
            <person name="Tritt A."/>
            <person name="Yoshinaga Y."/>
            <person name="Zwiers L.-H."/>
            <person name="Turgeon B."/>
            <person name="Goodwin S."/>
            <person name="Spatafora J."/>
            <person name="Crous P."/>
            <person name="Grigoriev I."/>
        </authorList>
    </citation>
    <scope>NUCLEOTIDE SEQUENCE</scope>
    <source>
        <strain evidence="2">ATCC 74209</strain>
    </source>
</reference>
<accession>A0A9P4JSY5</accession>
<keyword evidence="3" id="KW-1185">Reference proteome</keyword>
<gene>
    <name evidence="2" type="ORF">GQ43DRAFT_235969</name>
</gene>
<dbReference type="EMBL" id="ML993892">
    <property type="protein sequence ID" value="KAF2203816.1"/>
    <property type="molecule type" value="Genomic_DNA"/>
</dbReference>
<organism evidence="2 3">
    <name type="scientific">Delitschia confertaspora ATCC 74209</name>
    <dbReference type="NCBI Taxonomy" id="1513339"/>
    <lineage>
        <taxon>Eukaryota</taxon>
        <taxon>Fungi</taxon>
        <taxon>Dikarya</taxon>
        <taxon>Ascomycota</taxon>
        <taxon>Pezizomycotina</taxon>
        <taxon>Dothideomycetes</taxon>
        <taxon>Pleosporomycetidae</taxon>
        <taxon>Pleosporales</taxon>
        <taxon>Delitschiaceae</taxon>
        <taxon>Delitschia</taxon>
    </lineage>
</organism>
<feature type="region of interest" description="Disordered" evidence="1">
    <location>
        <begin position="88"/>
        <end position="111"/>
    </location>
</feature>
<sequence length="111" mass="12891">MSGFPFSAHVTAGTGVWRSDDVFSIIPSSCPQKLRPHFSKKKNRAFLPYPKQQQDIVPSLEDPWNSQPSLRPDWRDFHNVKLSREVPENREASLKNHPRYDLKNGHTYYPS</sequence>
<name>A0A9P4JSY5_9PLEO</name>
<dbReference type="Proteomes" id="UP000799536">
    <property type="component" value="Unassembled WGS sequence"/>
</dbReference>
<evidence type="ECO:0000313" key="2">
    <source>
        <dbReference type="EMBL" id="KAF2203816.1"/>
    </source>
</evidence>
<protein>
    <submittedName>
        <fullName evidence="2">Uncharacterized protein</fullName>
    </submittedName>
</protein>
<feature type="compositionally biased region" description="Basic and acidic residues" evidence="1">
    <location>
        <begin position="88"/>
        <end position="104"/>
    </location>
</feature>
<evidence type="ECO:0000256" key="1">
    <source>
        <dbReference type="SAM" id="MobiDB-lite"/>
    </source>
</evidence>
<evidence type="ECO:0000313" key="3">
    <source>
        <dbReference type="Proteomes" id="UP000799536"/>
    </source>
</evidence>
<comment type="caution">
    <text evidence="2">The sequence shown here is derived from an EMBL/GenBank/DDBJ whole genome shotgun (WGS) entry which is preliminary data.</text>
</comment>
<proteinExistence type="predicted"/>